<dbReference type="PANTHER" id="PTHR15082:SF2">
    <property type="entry name" value="NADH DEHYDROGENASE [UBIQUINONE] 1 BETA SUBCOMPLEX SUBUNIT 3"/>
    <property type="match status" value="1"/>
</dbReference>
<dbReference type="GO" id="GO:0005743">
    <property type="term" value="C:mitochondrial inner membrane"/>
    <property type="evidence" value="ECO:0007669"/>
    <property type="project" value="UniProtKB-SubCell"/>
</dbReference>
<dbReference type="PANTHER" id="PTHR15082">
    <property type="entry name" value="NADH-UBIQUINONE OXIDOREDUCTASE B12 SUBUNIT"/>
    <property type="match status" value="1"/>
</dbReference>
<keyword evidence="8" id="KW-0999">Mitochondrion inner membrane</keyword>
<reference evidence="16" key="1">
    <citation type="submission" date="2013-07" db="EMBL/GenBank/DDBJ databases">
        <title>Midgut Transcriptome Profiling of Anoplphora glabripennis, a Lignocellulose Degrading, Wood-Boring Cerambycid.</title>
        <authorList>
            <person name="Scully E.D."/>
            <person name="Hoover K."/>
            <person name="Carlson J.E."/>
            <person name="Tien M."/>
            <person name="Geib S.M."/>
        </authorList>
    </citation>
    <scope>NUCLEOTIDE SEQUENCE</scope>
</reference>
<dbReference type="GO" id="GO:0022900">
    <property type="term" value="P:electron transport chain"/>
    <property type="evidence" value="ECO:0007669"/>
    <property type="project" value="InterPro"/>
</dbReference>
<evidence type="ECO:0000256" key="14">
    <source>
        <dbReference type="ARBA" id="ARBA00032688"/>
    </source>
</evidence>
<evidence type="ECO:0000256" key="11">
    <source>
        <dbReference type="ARBA" id="ARBA00023128"/>
    </source>
</evidence>
<proteinExistence type="inferred from homology"/>
<evidence type="ECO:0000256" key="1">
    <source>
        <dbReference type="ARBA" id="ARBA00003195"/>
    </source>
</evidence>
<sequence length="130" mass="14826">KIPKSLLGIGKEHWLKWTEFAEMGGHGHGHHEPYTIPDYKIFKVADVPELVAVEKALAAQGLKDPWLRNEVWRYNVKEWGTEKARGRLIFFRGFKYGFAAFLVTIAGTALYDKIYPSDHGHGSHDHSSDH</sequence>
<evidence type="ECO:0000256" key="15">
    <source>
        <dbReference type="SAM" id="Phobius"/>
    </source>
</evidence>
<evidence type="ECO:0000256" key="6">
    <source>
        <dbReference type="ARBA" id="ARBA00022660"/>
    </source>
</evidence>
<evidence type="ECO:0000256" key="13">
    <source>
        <dbReference type="ARBA" id="ARBA00030217"/>
    </source>
</evidence>
<keyword evidence="12 15" id="KW-0472">Membrane</keyword>
<feature type="transmembrane region" description="Helical" evidence="15">
    <location>
        <begin position="93"/>
        <end position="111"/>
    </location>
</feature>
<protein>
    <recommendedName>
        <fullName evidence="4">NADH dehydrogenase [ubiquinone] 1 beta subcomplex subunit 3</fullName>
    </recommendedName>
    <alternativeName>
        <fullName evidence="13">Complex I-B12</fullName>
    </alternativeName>
    <alternativeName>
        <fullName evidence="14">NADH-ubiquinone oxidoreductase B12 subunit</fullName>
    </alternativeName>
</protein>
<keyword evidence="7 15" id="KW-0812">Transmembrane</keyword>
<keyword evidence="9" id="KW-0249">Electron transport</keyword>
<evidence type="ECO:0000256" key="12">
    <source>
        <dbReference type="ARBA" id="ARBA00023136"/>
    </source>
</evidence>
<evidence type="ECO:0000256" key="4">
    <source>
        <dbReference type="ARBA" id="ARBA00018680"/>
    </source>
</evidence>
<evidence type="ECO:0000256" key="8">
    <source>
        <dbReference type="ARBA" id="ARBA00022792"/>
    </source>
</evidence>
<organism evidence="16">
    <name type="scientific">Anoplophora glabripennis</name>
    <name type="common">Asian longhorn beetle</name>
    <name type="synonym">Anoplophora nobilis</name>
    <dbReference type="NCBI Taxonomy" id="217634"/>
    <lineage>
        <taxon>Eukaryota</taxon>
        <taxon>Metazoa</taxon>
        <taxon>Ecdysozoa</taxon>
        <taxon>Arthropoda</taxon>
        <taxon>Hexapoda</taxon>
        <taxon>Insecta</taxon>
        <taxon>Pterygota</taxon>
        <taxon>Neoptera</taxon>
        <taxon>Endopterygota</taxon>
        <taxon>Coleoptera</taxon>
        <taxon>Polyphaga</taxon>
        <taxon>Cucujiformia</taxon>
        <taxon>Chrysomeloidea</taxon>
        <taxon>Cerambycidae</taxon>
        <taxon>Lamiinae</taxon>
        <taxon>Lamiini</taxon>
        <taxon>Anoplophora</taxon>
    </lineage>
</organism>
<keyword evidence="6" id="KW-0679">Respiratory chain</keyword>
<evidence type="ECO:0000256" key="5">
    <source>
        <dbReference type="ARBA" id="ARBA00022448"/>
    </source>
</evidence>
<evidence type="ECO:0000256" key="9">
    <source>
        <dbReference type="ARBA" id="ARBA00022982"/>
    </source>
</evidence>
<keyword evidence="5" id="KW-0813">Transport</keyword>
<gene>
    <name evidence="16" type="primary">NDUB3</name>
</gene>
<dbReference type="GO" id="GO:0032981">
    <property type="term" value="P:mitochondrial respiratory chain complex I assembly"/>
    <property type="evidence" value="ECO:0007669"/>
    <property type="project" value="TreeGrafter"/>
</dbReference>
<comment type="similarity">
    <text evidence="3">Belongs to the complex I NDUFB3 subunit family.</text>
</comment>
<evidence type="ECO:0000256" key="7">
    <source>
        <dbReference type="ARBA" id="ARBA00022692"/>
    </source>
</evidence>
<name>V5I822_ANOGL</name>
<dbReference type="InterPro" id="IPR012576">
    <property type="entry name" value="NDUFB3"/>
</dbReference>
<dbReference type="OrthoDB" id="521512at2759"/>
<dbReference type="Pfam" id="PF08122">
    <property type="entry name" value="NDUF_B12"/>
    <property type="match status" value="1"/>
</dbReference>
<comment type="function">
    <text evidence="1">Accessory subunit of the mitochondrial membrane respiratory chain NADH dehydrogenase (Complex I), that is believed not to be involved in catalysis. Complex I functions in the transfer of electrons from NADH to the respiratory chain. The immediate electron acceptor for the enzyme is believed to be ubiquinone.</text>
</comment>
<keyword evidence="11" id="KW-0496">Mitochondrion</keyword>
<dbReference type="AlphaFoldDB" id="V5I822"/>
<evidence type="ECO:0000256" key="2">
    <source>
        <dbReference type="ARBA" id="ARBA00004298"/>
    </source>
</evidence>
<evidence type="ECO:0000256" key="10">
    <source>
        <dbReference type="ARBA" id="ARBA00022989"/>
    </source>
</evidence>
<keyword evidence="10 15" id="KW-1133">Transmembrane helix</keyword>
<accession>V5I822</accession>
<comment type="subcellular location">
    <subcellularLocation>
        <location evidence="2">Mitochondrion inner membrane</location>
        <topology evidence="2">Single-pass membrane protein</topology>
        <orientation evidence="2">Matrix side</orientation>
    </subcellularLocation>
</comment>
<evidence type="ECO:0000256" key="3">
    <source>
        <dbReference type="ARBA" id="ARBA00005667"/>
    </source>
</evidence>
<feature type="non-terminal residue" evidence="16">
    <location>
        <position position="1"/>
    </location>
</feature>
<keyword evidence="16" id="KW-0830">Ubiquinone</keyword>
<evidence type="ECO:0000313" key="16">
    <source>
        <dbReference type="EMBL" id="JAB63026.1"/>
    </source>
</evidence>
<dbReference type="EMBL" id="GALX01005440">
    <property type="protein sequence ID" value="JAB63026.1"/>
    <property type="molecule type" value="Transcribed_RNA"/>
</dbReference>